<dbReference type="PANTHER" id="PTHR43775">
    <property type="entry name" value="FATTY ACID SYNTHASE"/>
    <property type="match status" value="1"/>
</dbReference>
<dbReference type="Pfam" id="PF22336">
    <property type="entry name" value="RhiE-like_linker"/>
    <property type="match status" value="2"/>
</dbReference>
<feature type="domain" description="Carrier" evidence="12">
    <location>
        <begin position="1560"/>
        <end position="1636"/>
    </location>
</feature>
<dbReference type="Pfam" id="PF00109">
    <property type="entry name" value="ketoacyl-synt"/>
    <property type="match status" value="3"/>
</dbReference>
<feature type="domain" description="Carrier" evidence="12">
    <location>
        <begin position="3514"/>
        <end position="3590"/>
    </location>
</feature>
<dbReference type="SUPFAM" id="SSF47336">
    <property type="entry name" value="ACP-like"/>
    <property type="match status" value="4"/>
</dbReference>
<dbReference type="InterPro" id="IPR014031">
    <property type="entry name" value="Ketoacyl_synth_C"/>
</dbReference>
<keyword evidence="4" id="KW-0596">Phosphopantetheine</keyword>
<dbReference type="InterPro" id="IPR020806">
    <property type="entry name" value="PKS_PP-bd"/>
</dbReference>
<comment type="function">
    <text evidence="1">Involved in some intermediate steps for the synthesis of the antibiotic polyketide bacillaene which is involved in secondary metabolism.</text>
</comment>
<evidence type="ECO:0000256" key="6">
    <source>
        <dbReference type="ARBA" id="ARBA00022553"/>
    </source>
</evidence>
<keyword evidence="16" id="KW-1185">Reference proteome</keyword>
<dbReference type="InterPro" id="IPR057326">
    <property type="entry name" value="KR_dom"/>
</dbReference>
<evidence type="ECO:0000256" key="2">
    <source>
        <dbReference type="ARBA" id="ARBA00004496"/>
    </source>
</evidence>
<keyword evidence="5" id="KW-0963">Cytoplasm</keyword>
<feature type="domain" description="PKS/mFAS DH" evidence="14">
    <location>
        <begin position="712"/>
        <end position="990"/>
    </location>
</feature>
<feature type="region of interest" description="N-terminal hotdog fold" evidence="10">
    <location>
        <begin position="712"/>
        <end position="832"/>
    </location>
</feature>
<evidence type="ECO:0000256" key="4">
    <source>
        <dbReference type="ARBA" id="ARBA00022450"/>
    </source>
</evidence>
<feature type="domain" description="Ketosynthase family 3 (KS3)" evidence="13">
    <location>
        <begin position="1689"/>
        <end position="2128"/>
    </location>
</feature>
<dbReference type="InterPro" id="IPR029063">
    <property type="entry name" value="SAM-dependent_MTases_sf"/>
</dbReference>
<feature type="domain" description="Ketosynthase family 3 (KS3)" evidence="13">
    <location>
        <begin position="120"/>
        <end position="530"/>
    </location>
</feature>
<dbReference type="Gene3D" id="3.40.47.10">
    <property type="match status" value="3"/>
</dbReference>
<evidence type="ECO:0000256" key="9">
    <source>
        <dbReference type="ARBA" id="ARBA00023268"/>
    </source>
</evidence>
<dbReference type="InterPro" id="IPR049552">
    <property type="entry name" value="PKS_DH_N"/>
</dbReference>
<dbReference type="CDD" id="cd08953">
    <property type="entry name" value="KR_2_SDR_x"/>
    <property type="match status" value="2"/>
</dbReference>
<dbReference type="SUPFAM" id="SSF53335">
    <property type="entry name" value="S-adenosyl-L-methionine-dependent methyltransferases"/>
    <property type="match status" value="1"/>
</dbReference>
<comment type="caution">
    <text evidence="15">The sequence shown here is derived from an EMBL/GenBank/DDBJ whole genome shotgun (WGS) entry which is preliminary data.</text>
</comment>
<dbReference type="InterPro" id="IPR049900">
    <property type="entry name" value="PKS_mFAS_DH"/>
</dbReference>
<evidence type="ECO:0000256" key="3">
    <source>
        <dbReference type="ARBA" id="ARBA00004789"/>
    </source>
</evidence>
<dbReference type="Pfam" id="PF14765">
    <property type="entry name" value="PS-DH"/>
    <property type="match status" value="2"/>
</dbReference>
<dbReference type="EMBL" id="JAGGLD010000001">
    <property type="protein sequence ID" value="MBP2000170.1"/>
    <property type="molecule type" value="Genomic_DNA"/>
</dbReference>
<evidence type="ECO:0000313" key="16">
    <source>
        <dbReference type="Proteomes" id="UP001519288"/>
    </source>
</evidence>
<dbReference type="SMART" id="SM00825">
    <property type="entry name" value="PKS_KS"/>
    <property type="match status" value="3"/>
</dbReference>
<dbReference type="InterPro" id="IPR042104">
    <property type="entry name" value="PKS_dehydratase_sf"/>
</dbReference>
<evidence type="ECO:0000259" key="12">
    <source>
        <dbReference type="PROSITE" id="PS50075"/>
    </source>
</evidence>
<reference evidence="15 16" key="1">
    <citation type="submission" date="2021-03" db="EMBL/GenBank/DDBJ databases">
        <title>Genomic Encyclopedia of Type Strains, Phase IV (KMG-IV): sequencing the most valuable type-strain genomes for metagenomic binning, comparative biology and taxonomic classification.</title>
        <authorList>
            <person name="Goeker M."/>
        </authorList>
    </citation>
    <scope>NUCLEOTIDE SEQUENCE [LARGE SCALE GENOMIC DNA]</scope>
    <source>
        <strain evidence="15 16">DSM 26806</strain>
    </source>
</reference>
<evidence type="ECO:0000256" key="10">
    <source>
        <dbReference type="PROSITE-ProRule" id="PRU01363"/>
    </source>
</evidence>
<feature type="active site" description="Proton donor; for dehydratase activity" evidence="10">
    <location>
        <position position="2526"/>
    </location>
</feature>
<dbReference type="InterPro" id="IPR049551">
    <property type="entry name" value="PKS_DH_C"/>
</dbReference>
<evidence type="ECO:0000259" key="13">
    <source>
        <dbReference type="PROSITE" id="PS52004"/>
    </source>
</evidence>
<comment type="pathway">
    <text evidence="3">Antibiotic biosynthesis; bacillaene biosynthesis.</text>
</comment>
<evidence type="ECO:0000313" key="15">
    <source>
        <dbReference type="EMBL" id="MBP2000170.1"/>
    </source>
</evidence>
<dbReference type="Pfam" id="PF21089">
    <property type="entry name" value="PKS_DH_N"/>
    <property type="match status" value="2"/>
</dbReference>
<dbReference type="InterPro" id="IPR036736">
    <property type="entry name" value="ACP-like_sf"/>
</dbReference>
<proteinExistence type="predicted"/>
<dbReference type="SMART" id="SM00823">
    <property type="entry name" value="PKS_PP"/>
    <property type="match status" value="4"/>
</dbReference>
<feature type="domain" description="Carrier" evidence="12">
    <location>
        <begin position="1452"/>
        <end position="1526"/>
    </location>
</feature>
<dbReference type="Gene3D" id="1.10.1240.100">
    <property type="match status" value="3"/>
</dbReference>
<feature type="region of interest" description="C-terminal hotdog fold" evidence="10">
    <location>
        <begin position="2464"/>
        <end position="2621"/>
    </location>
</feature>
<evidence type="ECO:0000256" key="1">
    <source>
        <dbReference type="ARBA" id="ARBA00003299"/>
    </source>
</evidence>
<feature type="active site" description="Proton donor; for dehydratase activity" evidence="10">
    <location>
        <position position="908"/>
    </location>
</feature>
<name>A0ABS4JGJ4_9BACL</name>
<dbReference type="InterPro" id="IPR006162">
    <property type="entry name" value="Ppantetheine_attach_site"/>
</dbReference>
<sequence length="4344" mass="484763">MMIFGQNFDSQQGYNEVAEHLTQVFEQVLGLEQEELLEQPSLKELGISSMNLVELLEAINTRFELTLPTSILMECHDMHALTQLILSQVVEKAQNTKTERNPLLEHDFQTILPEQSDMSGEEIAVVGLSCRSAGASGQEEFWNLIAEGRDCTRPLENPAWVDFLKSNSSSYVPIRYGAMDDIDLFDSLFFSISPKEAEAMDPAQRIVLEECYRALEDAGYVPRGQKVGTFMGTMGYAAAQDYSHLAMLGTDTSILAARIAYYLNLKGPALAINTACSSSLVAIDMACEKLRSSEIDMAIAGGITIYTHPGAFLFMNNASMLSPTGECRPFDEAANGIVVGDGVGIVILKRLSDAVKDGDHIYGVLRGSGMNQDGQTSGITVPSFMAQSQLQTSIYERFDIDVEDIQYIEAHGTATKLGDPVEVHALTHTFRSSTAKTKYCGLGSIKANIGHTTAAAGVLSLIKVLLSMKHQMMPPSIHFDTANEHMKLDESPFFVNTTLNHWPYNGKGTRLAAVSSFGFSGTNAHLVVEEFVGARSPLTQPDSSPIHGLFLLSAASQTGLISYAKSILNYVLSHPEVDFNEVLYTYQTARELFPYRIAVIVENKEQWIQDLTLYLNGKIRSSHTVIEGDRRDKKHSINKTDEENTHVAELLDRKDYMTIAELWTGGNEIPWKDVYKKGTYHRLSALPTHPFIKERFALPKITSNPSPIKHIHPLLHDNISTWSQMRFVSIFTGEESFLKDHQVLGEKVLPGSAFLEMAIAAVKHSMEPDGLMEAMRMEHVRWTRPVVVGHNSVEIRTYLTATGKEIKFEMCSGATDQMIHAQGHIILQPALSPRHLNINDIKMQCQKGYLSSDECYRYFEDMNIEYGASHRGLREIYVGDQQVLAYVELPESLWNQGEGITLHPGLIDSALQASIGLLQSGPSLRTLVPFAIDSINIIGEGSPSIWAWIQPVASEGEHVALDIDLCDSTGSVWLQFRGFAVREISHNVSKISFHEDAFTPAPRPVTRLLEPIWNFDEALSAKEGNMPSPSPSWDVHLVILCEMDITSAECKPLCEAHDELSATVWLELSSTKIHLNERYEEYALTLLDKIQRIIEDTSTTSACIQLVLPHAKEQHVFSGLVGLLQTASLEHPKISWQCIELNHRASANTIALILRENVYLPRYTHIRYQDGKPYRVEWREIQEFEAIDLTANGSLWKDQGVYLITGGLGGLGKLLALHAAQSTSTVILILSGRSSLDDQDTEFLHSLQALGAKVDYQQSDITDRESTALLIQHIEARWGNIDGIVHTAGIIQDQFILKKHRDAFLRVLQPKVTGLLHLDETTCHHQLEFFVLFSSIAGATGNVGQADYSVANGFMDKYARYRNELVLEGKRKGHCISINWPLWEEGGMRITTSQQDTLKENMGFVPLRTDEAMSLLIRSVQSGRDQLMIVHGDPNFSEQMLVRTDADHYKSPSIILILKQGVSKIAGIPVDRIDTDTHWSEYGLDVVHLNAFAEHIGHTLDIPLSVANVMEYSTLNQLADLITTNIPLDNRSLQTEDSSIQAQDLSLQAHDFSVQEKDTSTQEQAVLYFKKILSTAIQLPAHRIDAEAPLEKYGIDSIMAMSMTDELEKEFGGLSKTLFFEYRTIRELTEYFLASHSKRLLQILGPLVPENVTQNKLYHSIPQLNTELTHDNPVPKLVPVTDRSVPSTSLDIAIIGVAGRYPGANNIREFWENLRQGIDSITEIPAERWDYSLYFDEDRNKLGTTYSKWGGFIDGVDEFDPLFFGISPLEAEVMDPQERLFLQCVYATLEDAGYTRESIGWNRRSGKRNAIGVYAGVMYEEYQLYGAQEQIQGRPIAFSGSPSSIANRVSYWFDFKGPSMAIDTMCSSSLTAIHLACHSIIRGECSLAIAGGVNVSIHPNKYLMLAQGKFISSKGRCESFGEGGDGYVPGEGVGAVLLKSLAAAEADGDHIYGVLKGSAINHGGKTNGYSVPSPQAQGEIIERAFEEAEIDIRTVGYIEAHGTGTSLGDPIEMNGLIRAFSKHASDTQFCAIGSAKSNIGHCESAAGIAGLTKVILQLKHRQIAPSLHSSVLNPHIDFKSSPFQVQQELTEWRRPRMAEKNGREEYPCRAGISSFGAGGSNAHLVMEEYIPKHSTYEKETSIPLLLLLSAKNKERLREKVKDLLSIIRDELLTDSSIHSMIYTLQVGREFMEERLAMKVRTIEEVVSKLNAYLQDEDIEGVYQGQCSRQSGTLAFFAVDEDLKMAMDTWIIKGKYEKLLDLWVQGVHVDWVKLYKDNPPKKMSLPTYPFAKDRYWIPTIPVLNGELNKERPLTDTIRTVEYRLHPLLHENTSNFFEQRFSSLFHGNEFFLSDHRVMNKPTLPGAVYLEMARAAYLHSCDRAENEDVIMILQNVSWTRPFIHDEISAQIHIGLQPEAEDKVSFHIYSDSSLPAGELFEYSQGSIQIAQKEVSSPWDLIQIRADCRGRELHGAECYEIFNTLGINYGDTHRGLQKMYVGAGQVLTQLQLPASIRHTQDQFLLHPSLLDAAFQSCIGMMWQEEGVVEPTQSISGATLRIPFSMKELKVFGSLPSDVWAYIRWSKESGSQDRVQKMDIDLCDAEGRVKIQIKEFSTRILDEDLFSIEEPIPELQGLRSFSPIWDVSSIPYGAIAPTANQPVLIIGEDTRSVEALRVELPRAKLLQFQAEHTMDDMVRELRLYERVEHIFWIAPAADSHENKGMIQGQQQGVMQLFNLVKALFILDYGKAKLGWTIVTEQTQAVHDAEQIQPDHASVHGFVGSLAKEYPHWSIRMVDVEAGQSWPISDILSIPPDAQGNAWVYRQHEWFRQQLLPIQRTKELPDSNVYRKGGVYVVIGGAGGIGGVWSEYMIRTYQAQIIWIGRRSLSVDIQQKVDRLSTIGPAPLYISADATDTSSLGDAYHEIQKRFGTIHGVVHSAIVLLDQSLANMDMDRFSKALAAKVDISVQMNQVFGQEKLDFVLFFSSMNAFMKAAGQSNYAAGCTFADAYAQHLSLQVPYPVKVMNWGYWGSVGVVASKTNQERMSTMGYASIEPDEAMEALNVLMNSPLGQMALIKTERSLSIGGVEEQEQIHLYSSPSRRTKSLLSQVDQQLSESKITLEGLDEAGETTQKEMEELLAAMLWNQLRIFRENTKGAEFYTEKYSPWLQASSELLNEYTASTGLDFAAFEQSTASMNRLWDQWNAHKVAWLHRGSISAQIKLVETTLQALPEILGGQRLATDVIFPKGSMDLVEQVYKNNVVADAFNHKISDAVLAYVRMRIEREPQAQIRILEVGAGTGGTTTAILQKLEPYMDNIKEYNYTDISKAFLLHAEQQFGQKYPYLSFNLFNVESAVYPQDIHAGEYDIAIAANVLHATPNMRKTIRNVKAMLKMNGVLLLNELHGQSFFTHLTFGLLEGWWKYEDPKNRLTGSPGLSVHTWNRLLAQEGFDSISFPASDMHKWGQQIVMAQSNGRVRQQKESKLNPTRQKIVTSIPNLPSKSSSTLVEGVHQKSSSNEKESLRTKSMHLLLKIIADTLKIPTQQLDPAEPLETYGMDSIIVVQLTNALHPYFANVSSTLFFEYQTIDELTDHFLDTRREELIAILGYRPYQDIEKALEETALDETPYVQPVHPLELEDGYRLQPGQITGRKFLSPQRGMNIAALAAGQTGLPSIKKDIAIIGLAGKYPGIDDTYALWEVLKSGRNQITEIPQVRWDNTHYFDEIKGKRGAIYTKWGGFIEDYDCFDPLFFGISPKEAKQMDPQERKFLEIAYACIEDAGYTPSTLSGSGQVGVFVGAMNGNYPTGPAYWSIANRVSYLFNFHGPSLAVDTACSSSLTAIHLAMESLISGSIDCAIAGGVNLITDPKHYLKLSAMSMLSSGNQCRSFGEGADGFVDAEGVGAVILKPLERAIADGDTVYGVLKGSMLNAGGKTNGYTVPNPQLQSQLILGALKKADVHARTVSYIEAHGTGTSLGDPIEIAGLSMAFAQDTDHQQFCSIGSIKSNLGHGESAAGIAGLTKILLQLRHRQLVPTIHAEVTNPNIDFLNSPFVIQRELQDWKRPIVDIDGQHQEYPRRAGLSSFGAGGANAHLIIEEGDFHQVHLQQTVNSTDEVAILLSARTEEQLNQKASSLYVAINEGRYTESDLRRIAYTLQVGRESMEERVAWIVTSLVDLKVYLQQFVDYGELVQGSFRGQVKPNKEVIAMLSNDDEMQETISKWIQRRKLNKLLNFWVKGLRLDWTMLYLGGNPGRIPLPTYPFARESFWISEADHIQLMTEPLMNAPIAKESQRVETTSEVLNKSYNSIVAHGAFDYASYEALLDQVIRESISVELAAEEMKALSVTTAEDRRMRG</sequence>
<dbReference type="PROSITE" id="PS00012">
    <property type="entry name" value="PHOSPHOPANTETHEINE"/>
    <property type="match status" value="2"/>
</dbReference>
<dbReference type="Pfam" id="PF08659">
    <property type="entry name" value="KR"/>
    <property type="match status" value="2"/>
</dbReference>
<evidence type="ECO:0000256" key="5">
    <source>
        <dbReference type="ARBA" id="ARBA00022490"/>
    </source>
</evidence>
<accession>A0ABS4JGJ4</accession>
<dbReference type="Proteomes" id="UP001519288">
    <property type="component" value="Unassembled WGS sequence"/>
</dbReference>
<keyword evidence="9" id="KW-0511">Multifunctional enzyme</keyword>
<dbReference type="SMART" id="SM01294">
    <property type="entry name" value="PKS_PP_betabranch"/>
    <property type="match status" value="1"/>
</dbReference>
<dbReference type="InterPro" id="IPR013968">
    <property type="entry name" value="PKS_KR"/>
</dbReference>
<dbReference type="InterPro" id="IPR009081">
    <property type="entry name" value="PP-bd_ACP"/>
</dbReference>
<dbReference type="Gene3D" id="3.40.50.150">
    <property type="entry name" value="Vaccinia Virus protein VP39"/>
    <property type="match status" value="1"/>
</dbReference>
<dbReference type="InterPro" id="IPR014030">
    <property type="entry name" value="Ketoacyl_synth_N"/>
</dbReference>
<dbReference type="Pfam" id="PF22621">
    <property type="entry name" value="CurL-like_PKS_C"/>
    <property type="match status" value="1"/>
</dbReference>
<dbReference type="InterPro" id="IPR018201">
    <property type="entry name" value="Ketoacyl_synth_AS"/>
</dbReference>
<feature type="active site" description="Proton acceptor; for dehydratase activity" evidence="10">
    <location>
        <position position="2353"/>
    </location>
</feature>
<evidence type="ECO:0000256" key="8">
    <source>
        <dbReference type="ARBA" id="ARBA00022737"/>
    </source>
</evidence>
<organism evidence="15 16">
    <name type="scientific">Paenibacillus shirakamiensis</name>
    <dbReference type="NCBI Taxonomy" id="1265935"/>
    <lineage>
        <taxon>Bacteria</taxon>
        <taxon>Bacillati</taxon>
        <taxon>Bacillota</taxon>
        <taxon>Bacilli</taxon>
        <taxon>Bacillales</taxon>
        <taxon>Paenibacillaceae</taxon>
        <taxon>Paenibacillus</taxon>
    </lineage>
</organism>
<feature type="region of interest" description="N-terminal hotdog fold" evidence="10">
    <location>
        <begin position="2324"/>
        <end position="2450"/>
    </location>
</feature>
<dbReference type="PROSITE" id="PS52019">
    <property type="entry name" value="PKS_MFAS_DH"/>
    <property type="match status" value="2"/>
</dbReference>
<dbReference type="SMART" id="SM00822">
    <property type="entry name" value="PKS_KR"/>
    <property type="match status" value="2"/>
</dbReference>
<feature type="domain" description="PKS/mFAS DH" evidence="14">
    <location>
        <begin position="2324"/>
        <end position="2621"/>
    </location>
</feature>
<dbReference type="InterPro" id="IPR054514">
    <property type="entry name" value="RhiE-like_linker"/>
</dbReference>
<keyword evidence="6" id="KW-0597">Phosphoprotein</keyword>
<feature type="region of interest" description="Disordered" evidence="11">
    <location>
        <begin position="3495"/>
        <end position="3514"/>
    </location>
</feature>
<dbReference type="Gene3D" id="3.40.50.720">
    <property type="entry name" value="NAD(P)-binding Rossmann-like Domain"/>
    <property type="match status" value="2"/>
</dbReference>
<keyword evidence="8" id="KW-0677">Repeat</keyword>
<dbReference type="SUPFAM" id="SSF51735">
    <property type="entry name" value="NAD(P)-binding Rossmann-fold domains"/>
    <property type="match status" value="3"/>
</dbReference>
<dbReference type="GO" id="GO:0016740">
    <property type="term" value="F:transferase activity"/>
    <property type="evidence" value="ECO:0007669"/>
    <property type="project" value="UniProtKB-KW"/>
</dbReference>
<protein>
    <submittedName>
        <fullName evidence="15">Acyl transferase domain-containing protein/acyl carrier protein/ubiquinone/menaquinone biosynthesis C-methylase UbiE</fullName>
    </submittedName>
</protein>
<dbReference type="Pfam" id="PF00550">
    <property type="entry name" value="PP-binding"/>
    <property type="match status" value="4"/>
</dbReference>
<dbReference type="InterPro" id="IPR016039">
    <property type="entry name" value="Thiolase-like"/>
</dbReference>
<dbReference type="CDD" id="cd00833">
    <property type="entry name" value="PKS"/>
    <property type="match status" value="3"/>
</dbReference>
<evidence type="ECO:0000256" key="7">
    <source>
        <dbReference type="ARBA" id="ARBA00022679"/>
    </source>
</evidence>
<dbReference type="InterPro" id="IPR013217">
    <property type="entry name" value="Methyltransf_12"/>
</dbReference>
<dbReference type="SMART" id="SM00826">
    <property type="entry name" value="PKS_DH"/>
    <property type="match status" value="2"/>
</dbReference>
<dbReference type="PROSITE" id="PS52004">
    <property type="entry name" value="KS3_2"/>
    <property type="match status" value="3"/>
</dbReference>
<feature type="domain" description="Ketosynthase family 3 (KS3)" evidence="13">
    <location>
        <begin position="3668"/>
        <end position="4087"/>
    </location>
</feature>
<dbReference type="InterPro" id="IPR020841">
    <property type="entry name" value="PKS_Beta-ketoAc_synthase_dom"/>
</dbReference>
<dbReference type="Gene3D" id="1.10.1200.10">
    <property type="entry name" value="ACP-like"/>
    <property type="match status" value="4"/>
</dbReference>
<evidence type="ECO:0000256" key="11">
    <source>
        <dbReference type="SAM" id="MobiDB-lite"/>
    </source>
</evidence>
<evidence type="ECO:0000259" key="14">
    <source>
        <dbReference type="PROSITE" id="PS52019"/>
    </source>
</evidence>
<dbReference type="InterPro" id="IPR050091">
    <property type="entry name" value="PKS_NRPS_Biosynth_Enz"/>
</dbReference>
<dbReference type="InterPro" id="IPR036291">
    <property type="entry name" value="NAD(P)-bd_dom_sf"/>
</dbReference>
<feature type="region of interest" description="C-terminal hotdog fold" evidence="10">
    <location>
        <begin position="846"/>
        <end position="990"/>
    </location>
</feature>
<keyword evidence="7 15" id="KW-0808">Transferase</keyword>
<dbReference type="InterPro" id="IPR020807">
    <property type="entry name" value="PKS_DH"/>
</dbReference>
<dbReference type="Pfam" id="PF08242">
    <property type="entry name" value="Methyltransf_12"/>
    <property type="match status" value="1"/>
</dbReference>
<feature type="active site" description="Proton acceptor; for dehydratase activity" evidence="10">
    <location>
        <position position="741"/>
    </location>
</feature>
<comment type="subcellular location">
    <subcellularLocation>
        <location evidence="2">Cytoplasm</location>
    </subcellularLocation>
</comment>
<gene>
    <name evidence="15" type="ORF">J2Z69_001189</name>
</gene>
<dbReference type="PANTHER" id="PTHR43775:SF37">
    <property type="entry name" value="SI:DKEY-61P9.11"/>
    <property type="match status" value="1"/>
</dbReference>
<dbReference type="PROSITE" id="PS50075">
    <property type="entry name" value="CARRIER"/>
    <property type="match status" value="4"/>
</dbReference>
<dbReference type="Gene3D" id="3.10.129.110">
    <property type="entry name" value="Polyketide synthase dehydratase"/>
    <property type="match status" value="2"/>
</dbReference>
<dbReference type="Pfam" id="PF02801">
    <property type="entry name" value="Ketoacyl-synt_C"/>
    <property type="match status" value="3"/>
</dbReference>
<dbReference type="SUPFAM" id="SSF53901">
    <property type="entry name" value="Thiolase-like"/>
    <property type="match status" value="3"/>
</dbReference>
<dbReference type="PROSITE" id="PS00606">
    <property type="entry name" value="KS3_1"/>
    <property type="match status" value="2"/>
</dbReference>
<feature type="domain" description="Carrier" evidence="12">
    <location>
        <begin position="12"/>
        <end position="89"/>
    </location>
</feature>